<dbReference type="Proteomes" id="UP000308267">
    <property type="component" value="Unassembled WGS sequence"/>
</dbReference>
<keyword evidence="2" id="KW-1185">Reference proteome</keyword>
<evidence type="ECO:0000313" key="2">
    <source>
        <dbReference type="Proteomes" id="UP000308267"/>
    </source>
</evidence>
<protein>
    <submittedName>
        <fullName evidence="1">Uncharacterized protein</fullName>
    </submittedName>
</protein>
<dbReference type="EMBL" id="SJOL01004405">
    <property type="protein sequence ID" value="TGZ71650.1"/>
    <property type="molecule type" value="Genomic_DNA"/>
</dbReference>
<sequence>MFTYSLARQDSVILRSEKTLTAIVSGLKLGTLKSGPFPVLAQLFGSLHTKAGRALEASSNIRIFVAIRYDRGLSSAHTAGCDLTKSFYEDVRTAHECGSI</sequence>
<evidence type="ECO:0000313" key="1">
    <source>
        <dbReference type="EMBL" id="TGZ71650.1"/>
    </source>
</evidence>
<dbReference type="AlphaFoldDB" id="A0A4S2M5K5"/>
<reference evidence="1 2" key="1">
    <citation type="journal article" date="2019" name="BMC Genomics">
        <title>New insights from Opisthorchis felineus genome: update on genomics of the epidemiologically important liver flukes.</title>
        <authorList>
            <person name="Ershov N.I."/>
            <person name="Mordvinov V.A."/>
            <person name="Prokhortchouk E.B."/>
            <person name="Pakharukova M.Y."/>
            <person name="Gunbin K.V."/>
            <person name="Ustyantsev K."/>
            <person name="Genaev M.A."/>
            <person name="Blinov A.G."/>
            <person name="Mazur A."/>
            <person name="Boulygina E."/>
            <person name="Tsygankova S."/>
            <person name="Khrameeva E."/>
            <person name="Chekanov N."/>
            <person name="Fan G."/>
            <person name="Xiao A."/>
            <person name="Zhang H."/>
            <person name="Xu X."/>
            <person name="Yang H."/>
            <person name="Solovyev V."/>
            <person name="Lee S.M."/>
            <person name="Liu X."/>
            <person name="Afonnikov D.A."/>
            <person name="Skryabin K.G."/>
        </authorList>
    </citation>
    <scope>NUCLEOTIDE SEQUENCE [LARGE SCALE GENOMIC DNA]</scope>
    <source>
        <strain evidence="1">AK-0245</strain>
        <tissue evidence="1">Whole organism</tissue>
    </source>
</reference>
<organism evidence="1 2">
    <name type="scientific">Opisthorchis felineus</name>
    <dbReference type="NCBI Taxonomy" id="147828"/>
    <lineage>
        <taxon>Eukaryota</taxon>
        <taxon>Metazoa</taxon>
        <taxon>Spiralia</taxon>
        <taxon>Lophotrochozoa</taxon>
        <taxon>Platyhelminthes</taxon>
        <taxon>Trematoda</taxon>
        <taxon>Digenea</taxon>
        <taxon>Opisthorchiida</taxon>
        <taxon>Opisthorchiata</taxon>
        <taxon>Opisthorchiidae</taxon>
        <taxon>Opisthorchis</taxon>
    </lineage>
</organism>
<name>A0A4S2M5K5_OPIFE</name>
<proteinExistence type="predicted"/>
<comment type="caution">
    <text evidence="1">The sequence shown here is derived from an EMBL/GenBank/DDBJ whole genome shotgun (WGS) entry which is preliminary data.</text>
</comment>
<gene>
    <name evidence="1" type="ORF">CRM22_002519</name>
</gene>
<accession>A0A4S2M5K5</accession>